<keyword evidence="1" id="KW-0597">Phosphoprotein</keyword>
<dbReference type="STRING" id="579105.SAMN04488096_107122"/>
<dbReference type="Gene3D" id="2.130.10.10">
    <property type="entry name" value="YVTN repeat-like/Quinoprotein amine dehydrogenase"/>
    <property type="match status" value="2"/>
</dbReference>
<sequence>MKLLYVYIIFLFFHVSYSQELPPILNISSKEYSAGNQNWMITQDESQQIYVANNFGLLSFNGEQWKLHKLPSASYLRSVKYTKGKVFSGSYMDFGYWQKDNTGDLFYTSLKDLVEVPFLDGEQFWHIETVDNYVVFQSLRRLYSYNLKTNKVVVMAANYAIYNLFKSDNKLYYQVAEEGLYVIDNGERRLVVENSEINNQIIVGLFKYLNEDYVVTRNSKIFKLSNKRLFAVSFPDLNFASDESVFTANLINDKILALGTIGNGLKLYNFEDQHLTHFKQPSILNNTILSVYCDSQGNLWSGLDNGLSVINLNNKVQIFSDIYGEIGTVYCSLKHNGILYLGTNQGLYAKNYEEKGPFKLIPKTSGQVWTIQIVKNNLLVGHNKGTFLIENFSAEHIYEGSGTWDIVPYGDRILQGHYNGLSLGLLENNKITAFKNLSNYSLSSRNIIIRNNKEIWVGHDHKGIFKLKINNEEANVVVEKSYEFNSPGGTGTTIYNFNNELYVSTKDSVFKYNSTEDAFFQADNFNKLFKDTKRITGMSKVIETNSWFGFGHEYVYQVSKDAFQGDLTLTKIPIPSSLRGITTGFENISYLGENKYLIGSNFGFVIFTLPFNQPALPDLKINSVKIATKTNEFQSISVNSNSIELPFQKNYINFSYAIPNFNLLNVVKYSYKLKGYNEEWSSWSDNSEASFKNLPYGDYAFSVKAKLNDENLETQVYTFSILKPWYLSTLAIAVYILIFLSILWSTHVLYNRYYSREQEKIIEENKEKLKMQQLSAQQEIFTLKNKQLVTEVEAKNRELAASTMNIIKKNEFLSDLKNKLDNSKTAKDIEEVISIINKNIAEKDNWKLFKEAFDNADKDFLKSVKEKHPNLTANDLKLCAYLRLNLTSKEIAPMLNISLRSVEIKRYRLRKKMELDHEQGLTEYILSF</sequence>
<dbReference type="Gene3D" id="1.10.10.10">
    <property type="entry name" value="Winged helix-like DNA-binding domain superfamily/Winged helix DNA-binding domain"/>
    <property type="match status" value="1"/>
</dbReference>
<dbReference type="InterPro" id="IPR016032">
    <property type="entry name" value="Sig_transdc_resp-reg_C-effctor"/>
</dbReference>
<dbReference type="InterPro" id="IPR036388">
    <property type="entry name" value="WH-like_DNA-bd_sf"/>
</dbReference>
<evidence type="ECO:0000256" key="1">
    <source>
        <dbReference type="ARBA" id="ARBA00022553"/>
    </source>
</evidence>
<dbReference type="PANTHER" id="PTHR43547">
    <property type="entry name" value="TWO-COMPONENT HISTIDINE KINASE"/>
    <property type="match status" value="1"/>
</dbReference>
<feature type="domain" description="Two component regulator three Y" evidence="3">
    <location>
        <begin position="667"/>
        <end position="721"/>
    </location>
</feature>
<dbReference type="Gene3D" id="2.60.40.10">
    <property type="entry name" value="Immunoglobulins"/>
    <property type="match status" value="1"/>
</dbReference>
<dbReference type="InterPro" id="IPR015943">
    <property type="entry name" value="WD40/YVTN_repeat-like_dom_sf"/>
</dbReference>
<dbReference type="GO" id="GO:0000155">
    <property type="term" value="F:phosphorelay sensor kinase activity"/>
    <property type="evidence" value="ECO:0007669"/>
    <property type="project" value="TreeGrafter"/>
</dbReference>
<organism evidence="4 5">
    <name type="scientific">Mesonia phycicola</name>
    <dbReference type="NCBI Taxonomy" id="579105"/>
    <lineage>
        <taxon>Bacteria</taxon>
        <taxon>Pseudomonadati</taxon>
        <taxon>Bacteroidota</taxon>
        <taxon>Flavobacteriia</taxon>
        <taxon>Flavobacteriales</taxon>
        <taxon>Flavobacteriaceae</taxon>
        <taxon>Mesonia</taxon>
    </lineage>
</organism>
<dbReference type="InterPro" id="IPR013783">
    <property type="entry name" value="Ig-like_fold"/>
</dbReference>
<evidence type="ECO:0000256" key="2">
    <source>
        <dbReference type="SAM" id="Phobius"/>
    </source>
</evidence>
<dbReference type="EMBL" id="FQYY01000007">
    <property type="protein sequence ID" value="SHJ04725.1"/>
    <property type="molecule type" value="Genomic_DNA"/>
</dbReference>
<keyword evidence="2" id="KW-1133">Transmembrane helix</keyword>
<reference evidence="4 5" key="1">
    <citation type="submission" date="2016-11" db="EMBL/GenBank/DDBJ databases">
        <authorList>
            <person name="Jaros S."/>
            <person name="Januszkiewicz K."/>
            <person name="Wedrychowicz H."/>
        </authorList>
    </citation>
    <scope>NUCLEOTIDE SEQUENCE [LARGE SCALE GENOMIC DNA]</scope>
    <source>
        <strain evidence="4 5">DSM 21425</strain>
    </source>
</reference>
<dbReference type="PANTHER" id="PTHR43547:SF2">
    <property type="entry name" value="HYBRID SIGNAL TRANSDUCTION HISTIDINE KINASE C"/>
    <property type="match status" value="1"/>
</dbReference>
<dbReference type="SUPFAM" id="SSF46894">
    <property type="entry name" value="C-terminal effector domain of the bipartite response regulators"/>
    <property type="match status" value="1"/>
</dbReference>
<dbReference type="Pfam" id="PF07495">
    <property type="entry name" value="Y_Y_Y"/>
    <property type="match status" value="1"/>
</dbReference>
<gene>
    <name evidence="4" type="ORF">SAMN04488096_107122</name>
</gene>
<name>A0A1M6G416_9FLAO</name>
<evidence type="ECO:0000259" key="3">
    <source>
        <dbReference type="Pfam" id="PF07495"/>
    </source>
</evidence>
<dbReference type="Proteomes" id="UP000184225">
    <property type="component" value="Unassembled WGS sequence"/>
</dbReference>
<keyword evidence="2" id="KW-0472">Membrane</keyword>
<protein>
    <submittedName>
        <fullName evidence="4">Regulatory protein, luxR family</fullName>
    </submittedName>
</protein>
<dbReference type="AlphaFoldDB" id="A0A1M6G416"/>
<evidence type="ECO:0000313" key="4">
    <source>
        <dbReference type="EMBL" id="SHJ04725.1"/>
    </source>
</evidence>
<dbReference type="GO" id="GO:0003677">
    <property type="term" value="F:DNA binding"/>
    <property type="evidence" value="ECO:0007669"/>
    <property type="project" value="InterPro"/>
</dbReference>
<dbReference type="InterPro" id="IPR011123">
    <property type="entry name" value="Y_Y_Y"/>
</dbReference>
<keyword evidence="5" id="KW-1185">Reference proteome</keyword>
<dbReference type="OrthoDB" id="1090267at2"/>
<feature type="transmembrane region" description="Helical" evidence="2">
    <location>
        <begin position="725"/>
        <end position="750"/>
    </location>
</feature>
<dbReference type="SUPFAM" id="SSF63829">
    <property type="entry name" value="Calcium-dependent phosphotriesterase"/>
    <property type="match status" value="1"/>
</dbReference>
<accession>A0A1M6G416</accession>
<evidence type="ECO:0000313" key="5">
    <source>
        <dbReference type="Proteomes" id="UP000184225"/>
    </source>
</evidence>
<keyword evidence="2" id="KW-0812">Transmembrane</keyword>
<dbReference type="GO" id="GO:0006355">
    <property type="term" value="P:regulation of DNA-templated transcription"/>
    <property type="evidence" value="ECO:0007669"/>
    <property type="project" value="InterPro"/>
</dbReference>
<dbReference type="RefSeq" id="WP_073152093.1">
    <property type="nucleotide sequence ID" value="NZ_FQYY01000007.1"/>
</dbReference>
<proteinExistence type="predicted"/>